<dbReference type="RefSeq" id="WP_068881219.1">
    <property type="nucleotide sequence ID" value="NZ_LNTU01000004.1"/>
</dbReference>
<dbReference type="Pfam" id="PF00440">
    <property type="entry name" value="TetR_N"/>
    <property type="match status" value="1"/>
</dbReference>
<protein>
    <submittedName>
        <fullName evidence="4">TetR family transcriptional regulator</fullName>
    </submittedName>
</protein>
<evidence type="ECO:0000313" key="5">
    <source>
        <dbReference type="Proteomes" id="UP000070107"/>
    </source>
</evidence>
<evidence type="ECO:0000259" key="3">
    <source>
        <dbReference type="PROSITE" id="PS50977"/>
    </source>
</evidence>
<dbReference type="OrthoDB" id="70491at2"/>
<dbReference type="InterPro" id="IPR001647">
    <property type="entry name" value="HTH_TetR"/>
</dbReference>
<evidence type="ECO:0000256" key="2">
    <source>
        <dbReference type="PROSITE-ProRule" id="PRU00335"/>
    </source>
</evidence>
<dbReference type="GO" id="GO:0000976">
    <property type="term" value="F:transcription cis-regulatory region binding"/>
    <property type="evidence" value="ECO:0007669"/>
    <property type="project" value="TreeGrafter"/>
</dbReference>
<dbReference type="GO" id="GO:0003700">
    <property type="term" value="F:DNA-binding transcription factor activity"/>
    <property type="evidence" value="ECO:0007669"/>
    <property type="project" value="TreeGrafter"/>
</dbReference>
<feature type="DNA-binding region" description="H-T-H motif" evidence="2">
    <location>
        <begin position="44"/>
        <end position="63"/>
    </location>
</feature>
<evidence type="ECO:0000313" key="4">
    <source>
        <dbReference type="EMBL" id="KXF77978.1"/>
    </source>
</evidence>
<dbReference type="STRING" id="1494590.ATN84_24520"/>
<keyword evidence="1 2" id="KW-0238">DNA-binding</keyword>
<comment type="caution">
    <text evidence="4">The sequence shown here is derived from an EMBL/GenBank/DDBJ whole genome shotgun (WGS) entry which is preliminary data.</text>
</comment>
<proteinExistence type="predicted"/>
<accession>A0A135HXU5</accession>
<keyword evidence="5" id="KW-1185">Reference proteome</keyword>
<dbReference type="InterPro" id="IPR050109">
    <property type="entry name" value="HTH-type_TetR-like_transc_reg"/>
</dbReference>
<dbReference type="InterPro" id="IPR009057">
    <property type="entry name" value="Homeodomain-like_sf"/>
</dbReference>
<dbReference type="EMBL" id="LNTU01000004">
    <property type="protein sequence ID" value="KXF77978.1"/>
    <property type="molecule type" value="Genomic_DNA"/>
</dbReference>
<dbReference type="SUPFAM" id="SSF46689">
    <property type="entry name" value="Homeodomain-like"/>
    <property type="match status" value="1"/>
</dbReference>
<sequence>MSSQAREQTSSAQPRRRLAREDRHRQLLDVAWRLIREEGTEALTLGRLAEQAHVTKPVVYDHFGTRSGLLMALYQEFDARQTTIMDSALQASEPTLAAKAAVIASSYVDCVLLQGREIPDVIAALAGSPELERTKRQYEAAFIEKCRVLLAPFSATGDIASAGLWGMLGAAEGLSCAAAAGDITAAQAKDELYEIIIAMVARSAGGHVMSPDPGPLRDRF</sequence>
<dbReference type="Proteomes" id="UP000070107">
    <property type="component" value="Unassembled WGS sequence"/>
</dbReference>
<dbReference type="Gene3D" id="1.10.357.10">
    <property type="entry name" value="Tetracycline Repressor, domain 2"/>
    <property type="match status" value="1"/>
</dbReference>
<evidence type="ECO:0000256" key="1">
    <source>
        <dbReference type="ARBA" id="ARBA00023125"/>
    </source>
</evidence>
<dbReference type="PANTHER" id="PTHR30055:SF223">
    <property type="entry name" value="HTH-TYPE TRANSCRIPTIONAL REGULATOR UIDR"/>
    <property type="match status" value="1"/>
</dbReference>
<dbReference type="AlphaFoldDB" id="A0A135HXU5"/>
<reference evidence="4 5" key="1">
    <citation type="submission" date="2015-11" db="EMBL/GenBank/DDBJ databases">
        <title>Draft genome sequence of Paramesorhizobium deserti A-3-E, a strain highly resistant to diverse beta-lactam antibiotics.</title>
        <authorList>
            <person name="Lv R."/>
            <person name="Yang X."/>
            <person name="Fang N."/>
            <person name="Guo J."/>
            <person name="Luo X."/>
            <person name="Peng F."/>
            <person name="Yang R."/>
            <person name="Cui Y."/>
            <person name="Fang C."/>
            <person name="Song Y."/>
        </authorList>
    </citation>
    <scope>NUCLEOTIDE SEQUENCE [LARGE SCALE GENOMIC DNA]</scope>
    <source>
        <strain evidence="4 5">A-3-E</strain>
    </source>
</reference>
<gene>
    <name evidence="4" type="ORF">ATN84_24520</name>
</gene>
<organism evidence="4 5">
    <name type="scientific">Paramesorhizobium deserti</name>
    <dbReference type="NCBI Taxonomy" id="1494590"/>
    <lineage>
        <taxon>Bacteria</taxon>
        <taxon>Pseudomonadati</taxon>
        <taxon>Pseudomonadota</taxon>
        <taxon>Alphaproteobacteria</taxon>
        <taxon>Hyphomicrobiales</taxon>
        <taxon>Phyllobacteriaceae</taxon>
        <taxon>Paramesorhizobium</taxon>
    </lineage>
</organism>
<name>A0A135HXU5_9HYPH</name>
<dbReference type="PRINTS" id="PR00455">
    <property type="entry name" value="HTHTETR"/>
</dbReference>
<feature type="domain" description="HTH tetR-type" evidence="3">
    <location>
        <begin position="21"/>
        <end position="81"/>
    </location>
</feature>
<dbReference type="PROSITE" id="PS50977">
    <property type="entry name" value="HTH_TETR_2"/>
    <property type="match status" value="1"/>
</dbReference>
<dbReference type="PANTHER" id="PTHR30055">
    <property type="entry name" value="HTH-TYPE TRANSCRIPTIONAL REGULATOR RUTR"/>
    <property type="match status" value="1"/>
</dbReference>